<organism evidence="1">
    <name type="scientific">Rhizophora mucronata</name>
    <name type="common">Asiatic mangrove</name>
    <dbReference type="NCBI Taxonomy" id="61149"/>
    <lineage>
        <taxon>Eukaryota</taxon>
        <taxon>Viridiplantae</taxon>
        <taxon>Streptophyta</taxon>
        <taxon>Embryophyta</taxon>
        <taxon>Tracheophyta</taxon>
        <taxon>Spermatophyta</taxon>
        <taxon>Magnoliopsida</taxon>
        <taxon>eudicotyledons</taxon>
        <taxon>Gunneridae</taxon>
        <taxon>Pentapetalae</taxon>
        <taxon>rosids</taxon>
        <taxon>fabids</taxon>
        <taxon>Malpighiales</taxon>
        <taxon>Rhizophoraceae</taxon>
        <taxon>Rhizophora</taxon>
    </lineage>
</organism>
<accession>A0A2P2KCF3</accession>
<evidence type="ECO:0000313" key="1">
    <source>
        <dbReference type="EMBL" id="MBX03331.1"/>
    </source>
</evidence>
<dbReference type="AlphaFoldDB" id="A0A2P2KCF3"/>
<protein>
    <submittedName>
        <fullName evidence="1">Uncharacterized protein</fullName>
    </submittedName>
</protein>
<reference evidence="1" key="1">
    <citation type="submission" date="2018-02" db="EMBL/GenBank/DDBJ databases">
        <title>Rhizophora mucronata_Transcriptome.</title>
        <authorList>
            <person name="Meera S.P."/>
            <person name="Sreeshan A."/>
            <person name="Augustine A."/>
        </authorList>
    </citation>
    <scope>NUCLEOTIDE SEQUENCE</scope>
    <source>
        <tissue evidence="1">Leaf</tissue>
    </source>
</reference>
<dbReference type="EMBL" id="GGEC01022847">
    <property type="protein sequence ID" value="MBX03331.1"/>
    <property type="molecule type" value="Transcribed_RNA"/>
</dbReference>
<proteinExistence type="predicted"/>
<name>A0A2P2KCF3_RHIMU</name>
<sequence length="38" mass="4628">MELHPPRRPMMCHERIVCKQATLSKWLNYQGLKKSLFR</sequence>